<evidence type="ECO:0000256" key="1">
    <source>
        <dbReference type="ARBA" id="ARBA00022801"/>
    </source>
</evidence>
<dbReference type="PANTHER" id="PTHR43798">
    <property type="entry name" value="MONOACYLGLYCEROL LIPASE"/>
    <property type="match status" value="1"/>
</dbReference>
<dbReference type="GO" id="GO:0016787">
    <property type="term" value="F:hydrolase activity"/>
    <property type="evidence" value="ECO:0007669"/>
    <property type="project" value="UniProtKB-KW"/>
</dbReference>
<dbReference type="InterPro" id="IPR029058">
    <property type="entry name" value="AB_hydrolase_fold"/>
</dbReference>
<dbReference type="InterPro" id="IPR000073">
    <property type="entry name" value="AB_hydrolase_1"/>
</dbReference>
<reference evidence="3 4" key="1">
    <citation type="submission" date="2019-07" db="EMBL/GenBank/DDBJ databases">
        <title>Whole genome shotgun sequence of Terrabacter aerolatus NBRC 106305.</title>
        <authorList>
            <person name="Hosoyama A."/>
            <person name="Uohara A."/>
            <person name="Ohji S."/>
            <person name="Ichikawa N."/>
        </authorList>
    </citation>
    <scope>NUCLEOTIDE SEQUENCE [LARGE SCALE GENOMIC DNA]</scope>
    <source>
        <strain evidence="3 4">NBRC 106305</strain>
    </source>
</reference>
<dbReference type="Proteomes" id="UP000321534">
    <property type="component" value="Unassembled WGS sequence"/>
</dbReference>
<keyword evidence="4" id="KW-1185">Reference proteome</keyword>
<keyword evidence="1 3" id="KW-0378">Hydrolase</keyword>
<dbReference type="Pfam" id="PF00561">
    <property type="entry name" value="Abhydrolase_1"/>
    <property type="match status" value="1"/>
</dbReference>
<evidence type="ECO:0000313" key="3">
    <source>
        <dbReference type="EMBL" id="GEO31520.1"/>
    </source>
</evidence>
<proteinExistence type="predicted"/>
<feature type="domain" description="AB hydrolase-1" evidence="2">
    <location>
        <begin position="34"/>
        <end position="268"/>
    </location>
</feature>
<dbReference type="SUPFAM" id="SSF53474">
    <property type="entry name" value="alpha/beta-Hydrolases"/>
    <property type="match status" value="1"/>
</dbReference>
<protein>
    <submittedName>
        <fullName evidence="3">2-hydroxy-6-oxononadienedioate/2-hydroxy-6-oxononatrienedioate hydrolase</fullName>
    </submittedName>
</protein>
<dbReference type="InterPro" id="IPR050266">
    <property type="entry name" value="AB_hydrolase_sf"/>
</dbReference>
<gene>
    <name evidence="3" type="primary">mhpC_1</name>
    <name evidence="3" type="ORF">TAE01_33300</name>
</gene>
<evidence type="ECO:0000313" key="4">
    <source>
        <dbReference type="Proteomes" id="UP000321534"/>
    </source>
</evidence>
<dbReference type="InterPro" id="IPR000639">
    <property type="entry name" value="Epox_hydrolase-like"/>
</dbReference>
<dbReference type="EMBL" id="BJYX01000021">
    <property type="protein sequence ID" value="GEO31520.1"/>
    <property type="molecule type" value="Genomic_DNA"/>
</dbReference>
<dbReference type="PRINTS" id="PR00111">
    <property type="entry name" value="ABHYDROLASE"/>
</dbReference>
<dbReference type="OrthoDB" id="27092at2"/>
<dbReference type="PANTHER" id="PTHR43798:SF31">
    <property type="entry name" value="AB HYDROLASE SUPERFAMILY PROTEIN YCLE"/>
    <property type="match status" value="1"/>
</dbReference>
<dbReference type="GO" id="GO:0016020">
    <property type="term" value="C:membrane"/>
    <property type="evidence" value="ECO:0007669"/>
    <property type="project" value="TreeGrafter"/>
</dbReference>
<dbReference type="PRINTS" id="PR00412">
    <property type="entry name" value="EPOXHYDRLASE"/>
</dbReference>
<evidence type="ECO:0000259" key="2">
    <source>
        <dbReference type="Pfam" id="PF00561"/>
    </source>
</evidence>
<organism evidence="3 4">
    <name type="scientific">Terrabacter aerolatus</name>
    <dbReference type="NCBI Taxonomy" id="422442"/>
    <lineage>
        <taxon>Bacteria</taxon>
        <taxon>Bacillati</taxon>
        <taxon>Actinomycetota</taxon>
        <taxon>Actinomycetes</taxon>
        <taxon>Micrococcales</taxon>
        <taxon>Intrasporangiaceae</taxon>
        <taxon>Terrabacter</taxon>
    </lineage>
</organism>
<name>A0A512D5G4_9MICO</name>
<sequence length="282" mass="30256">MTTTTVELTEQSTSRTVETPSGMIHYNEAGDGHPLLMLHGSGPGATGWSNFGPNLKALSRQFRVIAADMPGWGKSSPVTYERRDHVAAVRDLLDALGIDKAAIVGNSMGGATTLKFSAVHPERVSHLVTMGAGAGGARLFSPSDGPSEGLKILNQGYLEPSIEVMAKLVDIMTFDSGSKSDALAKQRYENATANREHLKNFAAGIGKPRRGTATDEELASIAAPALIVHGRDDRVVGYEHSLKLVTVIQNARLVLFNRCGHWAQLEHADEFNRLVADFVANN</sequence>
<comment type="caution">
    <text evidence="3">The sequence shown here is derived from an EMBL/GenBank/DDBJ whole genome shotgun (WGS) entry which is preliminary data.</text>
</comment>
<dbReference type="RefSeq" id="WP_147067913.1">
    <property type="nucleotide sequence ID" value="NZ_BAAARO010000005.1"/>
</dbReference>
<dbReference type="Gene3D" id="3.40.50.1820">
    <property type="entry name" value="alpha/beta hydrolase"/>
    <property type="match status" value="1"/>
</dbReference>
<accession>A0A512D5G4</accession>
<dbReference type="AlphaFoldDB" id="A0A512D5G4"/>